<evidence type="ECO:0000313" key="3">
    <source>
        <dbReference type="EMBL" id="CAG4998086.1"/>
    </source>
</evidence>
<dbReference type="InterPro" id="IPR001466">
    <property type="entry name" value="Beta-lactam-related"/>
</dbReference>
<evidence type="ECO:0000313" key="4">
    <source>
        <dbReference type="Proteomes" id="UP000680038"/>
    </source>
</evidence>
<evidence type="ECO:0000259" key="2">
    <source>
        <dbReference type="Pfam" id="PF00144"/>
    </source>
</evidence>
<sequence>MKYCFFTLLVFLALRAPAQHTLSGSERNKRIMAAMPVIEKLYNEYAVKNHFPGLAYGIVVDGVLLYSGGYGYSELKTAVPATGKSLFRIASMSKSVTAMGILALRNEGKLKLDDPAYLYIPELKDMPGITMDAPAITIRHLLTHAAGFPEDNPWGDRQLDSHDDELIALIKKGISFSNAPGTTYEYSNLGFALLGRIITQLSGRPYQDYINEKIFKPLGMTHTIWEYSKAPVSMLAHGYRFEDEVWKEEELLHDGTYGAMGGLITSIEDYSKYVAFHLSVWPPSSDAEKGPVKRADVREMQHPWNFNTLNLNYKFPDGRVCPMVSAYGYGLRWSKDCRDRVSIGHTGGLPGFGSQWQILPEYGIGVIAHANRTYAGMASINNMVLDTLIAMAGLEPRPVAVSTVLNQRKNELVKLLPTWRGAENSGIFAENFFPDKSLQHRKNVTDKIFASIGEIVDVSEMTAENNLRGTFLMTGKMGKMEVYFTLSPENPALIQQLDFYQVK</sequence>
<dbReference type="AlphaFoldDB" id="A0A916NBV8"/>
<protein>
    <submittedName>
        <fullName evidence="3">Protein flp</fullName>
    </submittedName>
</protein>
<name>A0A916NBV8_9BACT</name>
<evidence type="ECO:0000256" key="1">
    <source>
        <dbReference type="SAM" id="SignalP"/>
    </source>
</evidence>
<gene>
    <name evidence="3" type="primary">flp</name>
    <name evidence="3" type="ORF">DYBT9275_01923</name>
</gene>
<dbReference type="PANTHER" id="PTHR46825:SF9">
    <property type="entry name" value="BETA-LACTAMASE-RELATED DOMAIN-CONTAINING PROTEIN"/>
    <property type="match status" value="1"/>
</dbReference>
<reference evidence="3" key="1">
    <citation type="submission" date="2021-04" db="EMBL/GenBank/DDBJ databases">
        <authorList>
            <person name="Rodrigo-Torres L."/>
            <person name="Arahal R. D."/>
            <person name="Lucena T."/>
        </authorList>
    </citation>
    <scope>NUCLEOTIDE SEQUENCE</scope>
    <source>
        <strain evidence="3">CECT 9275</strain>
    </source>
</reference>
<dbReference type="Proteomes" id="UP000680038">
    <property type="component" value="Unassembled WGS sequence"/>
</dbReference>
<proteinExistence type="predicted"/>
<accession>A0A916NBV8</accession>
<dbReference type="RefSeq" id="WP_215238609.1">
    <property type="nucleotide sequence ID" value="NZ_CAJRAF010000002.1"/>
</dbReference>
<feature type="chain" id="PRO_5038010303" evidence="1">
    <location>
        <begin position="19"/>
        <end position="503"/>
    </location>
</feature>
<feature type="domain" description="Beta-lactamase-related" evidence="2">
    <location>
        <begin position="41"/>
        <end position="375"/>
    </location>
</feature>
<dbReference type="EMBL" id="CAJRAF010000002">
    <property type="protein sequence ID" value="CAG4998086.1"/>
    <property type="molecule type" value="Genomic_DNA"/>
</dbReference>
<dbReference type="Pfam" id="PF00144">
    <property type="entry name" value="Beta-lactamase"/>
    <property type="match status" value="1"/>
</dbReference>
<keyword evidence="1" id="KW-0732">Signal</keyword>
<dbReference type="Gene3D" id="3.40.710.10">
    <property type="entry name" value="DD-peptidase/beta-lactamase superfamily"/>
    <property type="match status" value="1"/>
</dbReference>
<dbReference type="PANTHER" id="PTHR46825">
    <property type="entry name" value="D-ALANYL-D-ALANINE-CARBOXYPEPTIDASE/ENDOPEPTIDASE AMPH"/>
    <property type="match status" value="1"/>
</dbReference>
<dbReference type="SUPFAM" id="SSF56601">
    <property type="entry name" value="beta-lactamase/transpeptidase-like"/>
    <property type="match status" value="1"/>
</dbReference>
<dbReference type="InterPro" id="IPR050491">
    <property type="entry name" value="AmpC-like"/>
</dbReference>
<comment type="caution">
    <text evidence="3">The sequence shown here is derived from an EMBL/GenBank/DDBJ whole genome shotgun (WGS) entry which is preliminary data.</text>
</comment>
<feature type="signal peptide" evidence="1">
    <location>
        <begin position="1"/>
        <end position="18"/>
    </location>
</feature>
<organism evidence="3 4">
    <name type="scientific">Dyadobacter helix</name>
    <dbReference type="NCBI Taxonomy" id="2822344"/>
    <lineage>
        <taxon>Bacteria</taxon>
        <taxon>Pseudomonadati</taxon>
        <taxon>Bacteroidota</taxon>
        <taxon>Cytophagia</taxon>
        <taxon>Cytophagales</taxon>
        <taxon>Spirosomataceae</taxon>
        <taxon>Dyadobacter</taxon>
    </lineage>
</organism>
<dbReference type="InterPro" id="IPR012338">
    <property type="entry name" value="Beta-lactam/transpept-like"/>
</dbReference>
<keyword evidence="4" id="KW-1185">Reference proteome</keyword>